<evidence type="ECO:0000313" key="2">
    <source>
        <dbReference type="EMBL" id="KAK3105866.1"/>
    </source>
</evidence>
<comment type="caution">
    <text evidence="2">The sequence shown here is derived from an EMBL/GenBank/DDBJ whole genome shotgun (WGS) entry which is preliminary data.</text>
</comment>
<accession>A0AA88YS84</accession>
<feature type="compositionally biased region" description="Polar residues" evidence="1">
    <location>
        <begin position="1"/>
        <end position="10"/>
    </location>
</feature>
<proteinExistence type="predicted"/>
<sequence length="265" mass="30185">MWQQSLTNLEAENMARNKSFENEESEVKRQANSLHDKINHVEVDMLKELQRHKESCQQKINEQKDKIQSHLVTFEQKRHEYEKILRSQDAVAILEFKPSQGEREENTSPPSFNEPQIPLFKKGECSQNQLCELFGRLALEEEKASPDYEDVERVTVNELKMNLDIPKASTVLAETTKELKRSSGLPRASTFLAETNIVPTSCKNASPLVCMGMGLAWIGTERKKLKLLDKANNISNKKLFNMTFCDLALASKGQLMVLTSDTNVN</sequence>
<reference evidence="2" key="1">
    <citation type="submission" date="2019-08" db="EMBL/GenBank/DDBJ databases">
        <title>The improved chromosome-level genome for the pearl oyster Pinctada fucata martensii using PacBio sequencing and Hi-C.</title>
        <authorList>
            <person name="Zheng Z."/>
        </authorList>
    </citation>
    <scope>NUCLEOTIDE SEQUENCE</scope>
    <source>
        <strain evidence="2">ZZ-2019</strain>
        <tissue evidence="2">Adductor muscle</tissue>
    </source>
</reference>
<protein>
    <submittedName>
        <fullName evidence="2">Uncharacterized protein</fullName>
    </submittedName>
</protein>
<feature type="compositionally biased region" description="Basic and acidic residues" evidence="1">
    <location>
        <begin position="13"/>
        <end position="36"/>
    </location>
</feature>
<name>A0AA88YS84_PINIB</name>
<evidence type="ECO:0000313" key="3">
    <source>
        <dbReference type="Proteomes" id="UP001186944"/>
    </source>
</evidence>
<feature type="region of interest" description="Disordered" evidence="1">
    <location>
        <begin position="1"/>
        <end position="36"/>
    </location>
</feature>
<dbReference type="Proteomes" id="UP001186944">
    <property type="component" value="Unassembled WGS sequence"/>
</dbReference>
<organism evidence="2 3">
    <name type="scientific">Pinctada imbricata</name>
    <name type="common">Atlantic pearl-oyster</name>
    <name type="synonym">Pinctada martensii</name>
    <dbReference type="NCBI Taxonomy" id="66713"/>
    <lineage>
        <taxon>Eukaryota</taxon>
        <taxon>Metazoa</taxon>
        <taxon>Spiralia</taxon>
        <taxon>Lophotrochozoa</taxon>
        <taxon>Mollusca</taxon>
        <taxon>Bivalvia</taxon>
        <taxon>Autobranchia</taxon>
        <taxon>Pteriomorphia</taxon>
        <taxon>Pterioida</taxon>
        <taxon>Pterioidea</taxon>
        <taxon>Pteriidae</taxon>
        <taxon>Pinctada</taxon>
    </lineage>
</organism>
<dbReference type="EMBL" id="VSWD01000003">
    <property type="protein sequence ID" value="KAK3105866.1"/>
    <property type="molecule type" value="Genomic_DNA"/>
</dbReference>
<gene>
    <name evidence="2" type="ORF">FSP39_007362</name>
</gene>
<keyword evidence="3" id="KW-1185">Reference proteome</keyword>
<dbReference type="AlphaFoldDB" id="A0AA88YS84"/>
<evidence type="ECO:0000256" key="1">
    <source>
        <dbReference type="SAM" id="MobiDB-lite"/>
    </source>
</evidence>